<organism evidence="7 8">
    <name type="scientific">Aureimonas flava</name>
    <dbReference type="NCBI Taxonomy" id="2320271"/>
    <lineage>
        <taxon>Bacteria</taxon>
        <taxon>Pseudomonadati</taxon>
        <taxon>Pseudomonadota</taxon>
        <taxon>Alphaproteobacteria</taxon>
        <taxon>Hyphomicrobiales</taxon>
        <taxon>Aurantimonadaceae</taxon>
        <taxon>Aureimonas</taxon>
    </lineage>
</organism>
<gene>
    <name evidence="7" type="ORF">D3218_00155</name>
</gene>
<name>A0A3A1WMV8_9HYPH</name>
<evidence type="ECO:0000259" key="6">
    <source>
        <dbReference type="PROSITE" id="PS51635"/>
    </source>
</evidence>
<accession>A0A3A1WMV8</accession>
<sequence>MMLDRIFRQAERASPADRSDGGTSTRARRHERRGVALALGGGAARGWAHIGVLRALDEAGVPVSMIAGTSIGALVGGCYLAGRLDDLEAFARSLTRRGLMGLLDLRFGGDGLLGGMRLNARLTSTLKDLRIEDLDRPFVAVATEARNGHEVWLDSGSLVLAMRASYAVPGIFQPVECGGRRLSDGALVNPVPVSVCRAYEQPLVVAVNLHYDLFGRAAVLRMRAEGTDTHGAAIENPIDPILMTRTRPANRRDRIGFARSVVDAFNIIQDRISRSRLAGDPPDLSVHPRVRDIGLSEFFRAEECIAFGYEETMRSMNEIRRLQECLPTT</sequence>
<dbReference type="SUPFAM" id="SSF52151">
    <property type="entry name" value="FabD/lysophospholipase-like"/>
    <property type="match status" value="1"/>
</dbReference>
<reference evidence="8" key="1">
    <citation type="submission" date="2018-09" db="EMBL/GenBank/DDBJ databases">
        <authorList>
            <person name="Tuo L."/>
        </authorList>
    </citation>
    <scope>NUCLEOTIDE SEQUENCE [LARGE SCALE GENOMIC DNA]</scope>
    <source>
        <strain evidence="8">M2BS4Y-1</strain>
    </source>
</reference>
<keyword evidence="1 4" id="KW-0378">Hydrolase</keyword>
<dbReference type="Proteomes" id="UP000265750">
    <property type="component" value="Unassembled WGS sequence"/>
</dbReference>
<dbReference type="EMBL" id="QYRN01000001">
    <property type="protein sequence ID" value="RIY03228.1"/>
    <property type="molecule type" value="Genomic_DNA"/>
</dbReference>
<dbReference type="GO" id="GO:0016787">
    <property type="term" value="F:hydrolase activity"/>
    <property type="evidence" value="ECO:0007669"/>
    <property type="project" value="UniProtKB-UniRule"/>
</dbReference>
<evidence type="ECO:0000256" key="1">
    <source>
        <dbReference type="ARBA" id="ARBA00022801"/>
    </source>
</evidence>
<keyword evidence="8" id="KW-1185">Reference proteome</keyword>
<dbReference type="Pfam" id="PF01734">
    <property type="entry name" value="Patatin"/>
    <property type="match status" value="1"/>
</dbReference>
<comment type="caution">
    <text evidence="4">Lacks conserved residue(s) required for the propagation of feature annotation.</text>
</comment>
<dbReference type="AlphaFoldDB" id="A0A3A1WMV8"/>
<evidence type="ECO:0000256" key="5">
    <source>
        <dbReference type="SAM" id="MobiDB-lite"/>
    </source>
</evidence>
<evidence type="ECO:0000256" key="3">
    <source>
        <dbReference type="ARBA" id="ARBA00023098"/>
    </source>
</evidence>
<dbReference type="InterPro" id="IPR050301">
    <property type="entry name" value="NTE"/>
</dbReference>
<dbReference type="OrthoDB" id="5290098at2"/>
<comment type="caution">
    <text evidence="7">The sequence shown here is derived from an EMBL/GenBank/DDBJ whole genome shotgun (WGS) entry which is preliminary data.</text>
</comment>
<feature type="region of interest" description="Disordered" evidence="5">
    <location>
        <begin position="10"/>
        <end position="29"/>
    </location>
</feature>
<dbReference type="Gene3D" id="3.40.1090.10">
    <property type="entry name" value="Cytosolic phospholipase A2 catalytic domain"/>
    <property type="match status" value="2"/>
</dbReference>
<keyword evidence="2 4" id="KW-0442">Lipid degradation</keyword>
<feature type="short sequence motif" description="DGA/G" evidence="4">
    <location>
        <begin position="184"/>
        <end position="186"/>
    </location>
</feature>
<dbReference type="GO" id="GO:0016042">
    <property type="term" value="P:lipid catabolic process"/>
    <property type="evidence" value="ECO:0007669"/>
    <property type="project" value="UniProtKB-UniRule"/>
</dbReference>
<dbReference type="PROSITE" id="PS51635">
    <property type="entry name" value="PNPLA"/>
    <property type="match status" value="1"/>
</dbReference>
<feature type="short sequence motif" description="GXSXG" evidence="4">
    <location>
        <begin position="68"/>
        <end position="72"/>
    </location>
</feature>
<feature type="compositionally biased region" description="Basic and acidic residues" evidence="5">
    <location>
        <begin position="10"/>
        <end position="20"/>
    </location>
</feature>
<dbReference type="PANTHER" id="PTHR14226:SF76">
    <property type="entry name" value="NTE FAMILY PROTEIN RSSA"/>
    <property type="match status" value="1"/>
</dbReference>
<evidence type="ECO:0000256" key="2">
    <source>
        <dbReference type="ARBA" id="ARBA00022963"/>
    </source>
</evidence>
<evidence type="ECO:0000313" key="7">
    <source>
        <dbReference type="EMBL" id="RIY03228.1"/>
    </source>
</evidence>
<dbReference type="InterPro" id="IPR016035">
    <property type="entry name" value="Acyl_Trfase/lysoPLipase"/>
</dbReference>
<feature type="active site" description="Nucleophile" evidence="4">
    <location>
        <position position="70"/>
    </location>
</feature>
<dbReference type="InterPro" id="IPR002641">
    <property type="entry name" value="PNPLA_dom"/>
</dbReference>
<evidence type="ECO:0000256" key="4">
    <source>
        <dbReference type="PROSITE-ProRule" id="PRU01161"/>
    </source>
</evidence>
<evidence type="ECO:0000313" key="8">
    <source>
        <dbReference type="Proteomes" id="UP000265750"/>
    </source>
</evidence>
<feature type="active site" description="Proton acceptor" evidence="4">
    <location>
        <position position="184"/>
    </location>
</feature>
<protein>
    <submittedName>
        <fullName evidence="7">NTE family protein rssA</fullName>
    </submittedName>
</protein>
<feature type="domain" description="PNPLA" evidence="6">
    <location>
        <begin position="37"/>
        <end position="197"/>
    </location>
</feature>
<proteinExistence type="predicted"/>
<dbReference type="PANTHER" id="PTHR14226">
    <property type="entry name" value="NEUROPATHY TARGET ESTERASE/SWISS CHEESE D.MELANOGASTER"/>
    <property type="match status" value="1"/>
</dbReference>
<keyword evidence="3 4" id="KW-0443">Lipid metabolism</keyword>